<dbReference type="InParanoid" id="A0A316V4T8"/>
<feature type="coiled-coil region" evidence="7">
    <location>
        <begin position="209"/>
        <end position="236"/>
    </location>
</feature>
<sequence>MASSDIASTSYVAARDYKASLPAHDALPYYDDEIDRVGMRAKVERELAAEMKNGGEMATFDESRLPPKIDFFTNNPHLLEQLERIQQFIPPSAIDTHRYRMDDPSDPKDEKAWEEAIANAEAQLMHSDIRSTNLELLKKFGSNQWRLHNFQQEAFVRAFTQEGERIKSQSDNINRTRKAEQTQAGEELSRLNKRWAELLNRSLSVELANVVAQGDIEELQARKAKLQKRLAELDSSA</sequence>
<dbReference type="OrthoDB" id="205794at2759"/>
<dbReference type="PANTHER" id="PTHR13296:SF0">
    <property type="entry name" value="PRE-MRNA-SPLICING FACTOR SPF27"/>
    <property type="match status" value="1"/>
</dbReference>
<protein>
    <recommendedName>
        <fullName evidence="11">Breast carcinoma amplified sequence 2</fullName>
    </recommendedName>
</protein>
<dbReference type="Proteomes" id="UP000245771">
    <property type="component" value="Unassembled WGS sequence"/>
</dbReference>
<evidence type="ECO:0000256" key="6">
    <source>
        <dbReference type="ARBA" id="ARBA00023242"/>
    </source>
</evidence>
<keyword evidence="5" id="KW-0508">mRNA splicing</keyword>
<accession>A0A316V4T8</accession>
<keyword evidence="7" id="KW-0175">Coiled coil</keyword>
<comment type="similarity">
    <text evidence="2">Belongs to the SPF27 family.</text>
</comment>
<dbReference type="STRING" id="1280837.A0A316V4T8"/>
<proteinExistence type="inferred from homology"/>
<evidence type="ECO:0008006" key="11">
    <source>
        <dbReference type="Google" id="ProtNLM"/>
    </source>
</evidence>
<evidence type="ECO:0000256" key="4">
    <source>
        <dbReference type="ARBA" id="ARBA00022728"/>
    </source>
</evidence>
<dbReference type="GeneID" id="37021136"/>
<keyword evidence="10" id="KW-1185">Reference proteome</keyword>
<dbReference type="GO" id="GO:0000974">
    <property type="term" value="C:Prp19 complex"/>
    <property type="evidence" value="ECO:0007669"/>
    <property type="project" value="TreeGrafter"/>
</dbReference>
<evidence type="ECO:0000256" key="7">
    <source>
        <dbReference type="SAM" id="Coils"/>
    </source>
</evidence>
<evidence type="ECO:0000256" key="5">
    <source>
        <dbReference type="ARBA" id="ARBA00023187"/>
    </source>
</evidence>
<dbReference type="GO" id="GO:0008380">
    <property type="term" value="P:RNA splicing"/>
    <property type="evidence" value="ECO:0007669"/>
    <property type="project" value="UniProtKB-KW"/>
</dbReference>
<comment type="subcellular location">
    <subcellularLocation>
        <location evidence="1">Nucleus</location>
    </subcellularLocation>
</comment>
<dbReference type="Pfam" id="PF05700">
    <property type="entry name" value="BCAS2"/>
    <property type="match status" value="1"/>
</dbReference>
<dbReference type="AlphaFoldDB" id="A0A316V4T8"/>
<keyword evidence="6" id="KW-0539">Nucleus</keyword>
<evidence type="ECO:0000256" key="3">
    <source>
        <dbReference type="ARBA" id="ARBA00022664"/>
    </source>
</evidence>
<dbReference type="PANTHER" id="PTHR13296">
    <property type="entry name" value="BCAS2 PROTEIN"/>
    <property type="match status" value="1"/>
</dbReference>
<dbReference type="GO" id="GO:0071011">
    <property type="term" value="C:precatalytic spliceosome"/>
    <property type="evidence" value="ECO:0007669"/>
    <property type="project" value="TreeGrafter"/>
</dbReference>
<dbReference type="GO" id="GO:0006397">
    <property type="term" value="P:mRNA processing"/>
    <property type="evidence" value="ECO:0007669"/>
    <property type="project" value="UniProtKB-KW"/>
</dbReference>
<reference evidence="9 10" key="1">
    <citation type="journal article" date="2018" name="Mol. Biol. Evol.">
        <title>Broad Genomic Sampling Reveals a Smut Pathogenic Ancestry of the Fungal Clade Ustilaginomycotina.</title>
        <authorList>
            <person name="Kijpornyongpan T."/>
            <person name="Mondo S.J."/>
            <person name="Barry K."/>
            <person name="Sandor L."/>
            <person name="Lee J."/>
            <person name="Lipzen A."/>
            <person name="Pangilinan J."/>
            <person name="LaButti K."/>
            <person name="Hainaut M."/>
            <person name="Henrissat B."/>
            <person name="Grigoriev I.V."/>
            <person name="Spatafora J.W."/>
            <person name="Aime M.C."/>
        </authorList>
    </citation>
    <scope>NUCLEOTIDE SEQUENCE [LARGE SCALE GENOMIC DNA]</scope>
    <source>
        <strain evidence="9 10">MCA 3882</strain>
    </source>
</reference>
<name>A0A316V4T8_9BASI</name>
<gene>
    <name evidence="9" type="ORF">FA14DRAFT_161940</name>
</gene>
<evidence type="ECO:0000313" key="9">
    <source>
        <dbReference type="EMBL" id="PWN32556.1"/>
    </source>
</evidence>
<keyword evidence="3" id="KW-0507">mRNA processing</keyword>
<evidence type="ECO:0000313" key="10">
    <source>
        <dbReference type="Proteomes" id="UP000245771"/>
    </source>
</evidence>
<evidence type="ECO:0000256" key="8">
    <source>
        <dbReference type="SAM" id="MobiDB-lite"/>
    </source>
</evidence>
<evidence type="ECO:0000256" key="2">
    <source>
        <dbReference type="ARBA" id="ARBA00010788"/>
    </source>
</evidence>
<organism evidence="9 10">
    <name type="scientific">Meira miltonrushii</name>
    <dbReference type="NCBI Taxonomy" id="1280837"/>
    <lineage>
        <taxon>Eukaryota</taxon>
        <taxon>Fungi</taxon>
        <taxon>Dikarya</taxon>
        <taxon>Basidiomycota</taxon>
        <taxon>Ustilaginomycotina</taxon>
        <taxon>Exobasidiomycetes</taxon>
        <taxon>Exobasidiales</taxon>
        <taxon>Brachybasidiaceae</taxon>
        <taxon>Meira</taxon>
    </lineage>
</organism>
<evidence type="ECO:0000256" key="1">
    <source>
        <dbReference type="ARBA" id="ARBA00004123"/>
    </source>
</evidence>
<dbReference type="GO" id="GO:0071013">
    <property type="term" value="C:catalytic step 2 spliceosome"/>
    <property type="evidence" value="ECO:0007669"/>
    <property type="project" value="TreeGrafter"/>
</dbReference>
<dbReference type="EMBL" id="KZ819605">
    <property type="protein sequence ID" value="PWN32556.1"/>
    <property type="molecule type" value="Genomic_DNA"/>
</dbReference>
<feature type="region of interest" description="Disordered" evidence="8">
    <location>
        <begin position="167"/>
        <end position="186"/>
    </location>
</feature>
<dbReference type="InterPro" id="IPR008409">
    <property type="entry name" value="SPF27"/>
</dbReference>
<dbReference type="RefSeq" id="XP_025352858.1">
    <property type="nucleotide sequence ID" value="XM_025499355.1"/>
</dbReference>
<keyword evidence="4" id="KW-0747">Spliceosome</keyword>